<evidence type="ECO:0000313" key="9">
    <source>
        <dbReference type="EMBL" id="KKS98686.1"/>
    </source>
</evidence>
<dbReference type="STRING" id="1618443.UV73_C0001G0207"/>
<dbReference type="Gene3D" id="3.90.550.10">
    <property type="entry name" value="Spore Coat Polysaccharide Biosynthesis Protein SpsA, Chain A"/>
    <property type="match status" value="1"/>
</dbReference>
<protein>
    <submittedName>
        <fullName evidence="9">Glycosyl transferase family 2 protein, cellulose synthase (UDP-forming)</fullName>
        <ecNumber evidence="9">2.4.1.12</ecNumber>
    </submittedName>
</protein>
<keyword evidence="5 7" id="KW-1133">Transmembrane helix</keyword>
<organism evidence="9 10">
    <name type="scientific">Candidatus Gottesmanbacteria bacterium GW2011_GWA2_43_14</name>
    <dbReference type="NCBI Taxonomy" id="1618443"/>
    <lineage>
        <taxon>Bacteria</taxon>
        <taxon>Candidatus Gottesmaniibacteriota</taxon>
    </lineage>
</organism>
<dbReference type="AlphaFoldDB" id="A0A0G1FUM6"/>
<dbReference type="InterPro" id="IPR001173">
    <property type="entry name" value="Glyco_trans_2-like"/>
</dbReference>
<dbReference type="PANTHER" id="PTHR43867:SF2">
    <property type="entry name" value="CELLULOSE SYNTHASE CATALYTIC SUBUNIT A [UDP-FORMING]"/>
    <property type="match status" value="1"/>
</dbReference>
<evidence type="ECO:0000256" key="2">
    <source>
        <dbReference type="ARBA" id="ARBA00022676"/>
    </source>
</evidence>
<evidence type="ECO:0000256" key="5">
    <source>
        <dbReference type="ARBA" id="ARBA00022989"/>
    </source>
</evidence>
<dbReference type="InterPro" id="IPR029044">
    <property type="entry name" value="Nucleotide-diphossugar_trans"/>
</dbReference>
<reference evidence="9 10" key="1">
    <citation type="journal article" date="2015" name="Nature">
        <title>rRNA introns, odd ribosomes, and small enigmatic genomes across a large radiation of phyla.</title>
        <authorList>
            <person name="Brown C.T."/>
            <person name="Hug L.A."/>
            <person name="Thomas B.C."/>
            <person name="Sharon I."/>
            <person name="Castelle C.J."/>
            <person name="Singh A."/>
            <person name="Wilkins M.J."/>
            <person name="Williams K.H."/>
            <person name="Banfield J.F."/>
        </authorList>
    </citation>
    <scope>NUCLEOTIDE SEQUENCE [LARGE SCALE GENOMIC DNA]</scope>
</reference>
<keyword evidence="6 7" id="KW-0472">Membrane</keyword>
<feature type="transmembrane region" description="Helical" evidence="7">
    <location>
        <begin position="52"/>
        <end position="75"/>
    </location>
</feature>
<dbReference type="EMBL" id="LCFP01000001">
    <property type="protein sequence ID" value="KKS98686.1"/>
    <property type="molecule type" value="Genomic_DNA"/>
</dbReference>
<dbReference type="GO" id="GO:0016760">
    <property type="term" value="F:cellulose synthase (UDP-forming) activity"/>
    <property type="evidence" value="ECO:0007669"/>
    <property type="project" value="UniProtKB-EC"/>
</dbReference>
<dbReference type="PANTHER" id="PTHR43867">
    <property type="entry name" value="CELLULOSE SYNTHASE CATALYTIC SUBUNIT A [UDP-FORMING]"/>
    <property type="match status" value="1"/>
</dbReference>
<keyword evidence="4 7" id="KW-0812">Transmembrane</keyword>
<comment type="subcellular location">
    <subcellularLocation>
        <location evidence="1">Membrane</location>
        <topology evidence="1">Multi-pass membrane protein</topology>
    </subcellularLocation>
</comment>
<evidence type="ECO:0000256" key="6">
    <source>
        <dbReference type="ARBA" id="ARBA00023136"/>
    </source>
</evidence>
<evidence type="ECO:0000256" key="1">
    <source>
        <dbReference type="ARBA" id="ARBA00004141"/>
    </source>
</evidence>
<feature type="transmembrane region" description="Helical" evidence="7">
    <location>
        <begin position="384"/>
        <end position="403"/>
    </location>
</feature>
<keyword evidence="3 9" id="KW-0808">Transferase</keyword>
<feature type="domain" description="Glycosyltransferase 2-like" evidence="8">
    <location>
        <begin position="101"/>
        <end position="270"/>
    </location>
</feature>
<dbReference type="CDD" id="cd06421">
    <property type="entry name" value="CESA_CelA_like"/>
    <property type="match status" value="1"/>
</dbReference>
<name>A0A0G1FUM6_9BACT</name>
<feature type="transmembrane region" description="Helical" evidence="7">
    <location>
        <begin position="410"/>
        <end position="429"/>
    </location>
</feature>
<dbReference type="Pfam" id="PF00535">
    <property type="entry name" value="Glycos_transf_2"/>
    <property type="match status" value="1"/>
</dbReference>
<evidence type="ECO:0000259" key="8">
    <source>
        <dbReference type="Pfam" id="PF00535"/>
    </source>
</evidence>
<gene>
    <name evidence="9" type="ORF">UV73_C0001G0207</name>
</gene>
<feature type="transmembrane region" description="Helical" evidence="7">
    <location>
        <begin position="24"/>
        <end position="46"/>
    </location>
</feature>
<proteinExistence type="predicted"/>
<sequence length="540" mass="64066">MDLNSQNEEKYLYIHKTPTWKVRILYFFGIISWLFVIYSYAGLIGIDPFFTWYFLPILTVLSLYYLISWSINAFYKQFNLYNHQRLIKTYWAYHREPLVDIFLPICGEDIEVLRNTWWHVFNISYKNKKIYVLDDSSEECEEHQQLANLFGFNYFSRPNKGENKKAGNLKYAYERTNGEFIAIFDADFAPHKDFLIEALPYTNNYNVGIVQTPQYFETNEKLYKSSSLAYAAAYQEEFFYRIIQVARNRFDAPICCGSNSIFRRRALMTIGGFRQVTASEDSRTGFALLCKGWIIRYIPVILATGMCPTNVYAYYHQQHRWCRGRSELTLSREFIFAPISFIKKLCYTSGFLMFLIRPLKLFISFHLFWILFIYNDTISLSNSFIFYLYLLFVFILDPLFHIAKFKKENFLVAMIKIYSSTHAIISVLMRKTVSWIPTNAKHKKVSHAFIQTTNLVGLYLFLYVTLILLAIRTGDLHLLNYDYFSIQFWIFWNILLTIVLFVQFLNVIKSMKYSKNDNSFSNQYKRINLLPKLDLDIASY</sequence>
<dbReference type="SUPFAM" id="SSF53448">
    <property type="entry name" value="Nucleotide-diphospho-sugar transferases"/>
    <property type="match status" value="1"/>
</dbReference>
<evidence type="ECO:0000256" key="7">
    <source>
        <dbReference type="SAM" id="Phobius"/>
    </source>
</evidence>
<keyword evidence="2 9" id="KW-0328">Glycosyltransferase</keyword>
<dbReference type="InterPro" id="IPR050321">
    <property type="entry name" value="Glycosyltr_2/OpgH_subfam"/>
</dbReference>
<dbReference type="EC" id="2.4.1.12" evidence="9"/>
<evidence type="ECO:0000256" key="3">
    <source>
        <dbReference type="ARBA" id="ARBA00022679"/>
    </source>
</evidence>
<comment type="caution">
    <text evidence="9">The sequence shown here is derived from an EMBL/GenBank/DDBJ whole genome shotgun (WGS) entry which is preliminary data.</text>
</comment>
<dbReference type="GO" id="GO:0016020">
    <property type="term" value="C:membrane"/>
    <property type="evidence" value="ECO:0007669"/>
    <property type="project" value="UniProtKB-SubCell"/>
</dbReference>
<feature type="transmembrane region" description="Helical" evidence="7">
    <location>
        <begin position="449"/>
        <end position="471"/>
    </location>
</feature>
<evidence type="ECO:0000256" key="4">
    <source>
        <dbReference type="ARBA" id="ARBA00022692"/>
    </source>
</evidence>
<evidence type="ECO:0000313" key="10">
    <source>
        <dbReference type="Proteomes" id="UP000034894"/>
    </source>
</evidence>
<dbReference type="Proteomes" id="UP000034894">
    <property type="component" value="Unassembled WGS sequence"/>
</dbReference>
<accession>A0A0G1FUM6</accession>
<feature type="transmembrane region" description="Helical" evidence="7">
    <location>
        <begin position="351"/>
        <end position="372"/>
    </location>
</feature>
<feature type="transmembrane region" description="Helical" evidence="7">
    <location>
        <begin position="483"/>
        <end position="505"/>
    </location>
</feature>